<dbReference type="Proteomes" id="UP001501600">
    <property type="component" value="Unassembled WGS sequence"/>
</dbReference>
<name>A0ABP9RSQ8_9GAMM</name>
<evidence type="ECO:0000313" key="2">
    <source>
        <dbReference type="Proteomes" id="UP001501600"/>
    </source>
</evidence>
<dbReference type="RefSeq" id="WP_345315154.1">
    <property type="nucleotide sequence ID" value="NZ_BAABLF010000001.1"/>
</dbReference>
<comment type="caution">
    <text evidence="1">The sequence shown here is derived from an EMBL/GenBank/DDBJ whole genome shotgun (WGS) entry which is preliminary data.</text>
</comment>
<dbReference type="EMBL" id="BAABLF010000001">
    <property type="protein sequence ID" value="GAA5186418.1"/>
    <property type="molecule type" value="Genomic_DNA"/>
</dbReference>
<keyword evidence="2" id="KW-1185">Reference proteome</keyword>
<sequence>MKICFVGSSNTLFTHAYLDIFSKISNDLSFIDSSREQVRNNKSTNEDVTTVIRTNFSLSQESKMKRFLSKMGLDRSHMVSFILAMKENISSLSCEQYSRVKEHVRENRPDIIIYFWSTTLKQEKKAIDNSLLELGLKAKSILIVNTYPVRTDCNFAQKSIYSIFDKCYFNSFDGLAVPSSEMKEHLRVNGLIEGKKILVSTDVICPFVKRIPSHKKINNDTVDLVFLGNTFFKSRTIDNVEKELVRLTSDGFNVWVQNSRDIEGNTRLNKFEPFGFEDILRGELLNFVDRHDGVLMLYNGLDNARSHCSLPTRFAMALESNVPIFVRSGTFGSLLKNYPNKVFEFSTATDISEIIDNWDYVIPSIEYQQPKDQVWSDFIKLILT</sequence>
<proteinExistence type="predicted"/>
<accession>A0ABP9RSQ8</accession>
<reference evidence="2" key="1">
    <citation type="journal article" date="2019" name="Int. J. Syst. Evol. Microbiol.">
        <title>The Global Catalogue of Microorganisms (GCM) 10K type strain sequencing project: providing services to taxonomists for standard genome sequencing and annotation.</title>
        <authorList>
            <consortium name="The Broad Institute Genomics Platform"/>
            <consortium name="The Broad Institute Genome Sequencing Center for Infectious Disease"/>
            <person name="Wu L."/>
            <person name="Ma J."/>
        </authorList>
    </citation>
    <scope>NUCLEOTIDE SEQUENCE [LARGE SCALE GENOMIC DNA]</scope>
    <source>
        <strain evidence="2">JCM 18720</strain>
    </source>
</reference>
<organism evidence="1 2">
    <name type="scientific">Ferrimonas gelatinilytica</name>
    <dbReference type="NCBI Taxonomy" id="1255257"/>
    <lineage>
        <taxon>Bacteria</taxon>
        <taxon>Pseudomonadati</taxon>
        <taxon>Pseudomonadota</taxon>
        <taxon>Gammaproteobacteria</taxon>
        <taxon>Alteromonadales</taxon>
        <taxon>Ferrimonadaceae</taxon>
        <taxon>Ferrimonas</taxon>
    </lineage>
</organism>
<gene>
    <name evidence="1" type="ORF">GCM10025772_01890</name>
</gene>
<evidence type="ECO:0000313" key="1">
    <source>
        <dbReference type="EMBL" id="GAA5186418.1"/>
    </source>
</evidence>
<protein>
    <submittedName>
        <fullName evidence="1">Uncharacterized protein</fullName>
    </submittedName>
</protein>